<dbReference type="EMBL" id="CDHN01000001">
    <property type="protein sequence ID" value="CEJ81133.1"/>
    <property type="molecule type" value="Genomic_DNA"/>
</dbReference>
<comment type="similarity">
    <text evidence="3">Belongs to the telombin family.</text>
</comment>
<sequence length="697" mass="78004">MAGLPSQFSPLRDILDGKHDNNTFVNVIGFVADFMPPVATRGKDWKCQLKLTDPSTEHDSAQLHVNIFRDQASMPQAKCGDVMLIFAGKVQQFQLGLHSLITHVTTSFYIYDSKTIPRPPKTATVAMVPSNKPQRRKPTAEEDGYVSKFFHSSSKDNLPTEAEFQERSTRALVVKDKYVPLSKAADGKFIDTIAQIVRKPYDLSSMYSLWISDYSENLDFYQHTMKGLTALNKGDSYGYTTRFSEPSTATDEESWTGPFGKRSLQLTCYEPHATAIRTLELDEGSWVYLKNLQIKVGRNGANLEGYLRGDQQYPSKINIIPYDLSSMERDEADPRLLDALRRMQQYEKMKKEQLAEISGAAEAGKKRKAAATQEEETKGKRKSNAKAKREAARKGKAAAYEAANSNTPDTTNTTQSLTQDEANLNAPETRPSTQVAYDSISEPDDVNKQIKADNLAAHSSIIADMFVPEYHPVIDGDTTMSIPLPFANRNYRTYVRVVDFYPHTLAKFARPKKASAQRPESHLLDEDSAPSSDYDSDVPSSFSATKNWEWCFYLKLEDADVPDGQDKRAIWAAVDNPSGQCLLNLDASNLHVNENKVQSMREKLFTLWGDLEELVTEQEEAEEQALAAAARNNAPPDSSPVKPAPSQALLAVKNKPFPCCICQYGVRVTEDDETKADAGENKRWQRMFALFGTRICD</sequence>
<evidence type="ECO:0000256" key="9">
    <source>
        <dbReference type="SAM" id="MobiDB-lite"/>
    </source>
</evidence>
<dbReference type="GO" id="GO:0010521">
    <property type="term" value="F:telomerase inhibitor activity"/>
    <property type="evidence" value="ECO:0007669"/>
    <property type="project" value="TreeGrafter"/>
</dbReference>
<dbReference type="PANTHER" id="PTHR14513">
    <property type="entry name" value="PROTECTION OF TELOMERES 1"/>
    <property type="match status" value="1"/>
</dbReference>
<protein>
    <recommendedName>
        <fullName evidence="4">Protection of telomeres protein 1</fullName>
    </recommendedName>
</protein>
<dbReference type="InterPro" id="IPR032042">
    <property type="entry name" value="POT1PC"/>
</dbReference>
<comment type="subcellular location">
    <subcellularLocation>
        <location evidence="2">Chromosome</location>
        <location evidence="2">Telomere</location>
    </subcellularLocation>
    <subcellularLocation>
        <location evidence="1">Nucleus</location>
    </subcellularLocation>
</comment>
<evidence type="ECO:0000256" key="5">
    <source>
        <dbReference type="ARBA" id="ARBA00022454"/>
    </source>
</evidence>
<dbReference type="PANTHER" id="PTHR14513:SF0">
    <property type="entry name" value="PROTECTION OF TELOMERES PROTEIN 1"/>
    <property type="match status" value="1"/>
</dbReference>
<dbReference type="CDD" id="cd04497">
    <property type="entry name" value="hPOT1_OB1_like"/>
    <property type="match status" value="1"/>
</dbReference>
<feature type="compositionally biased region" description="Low complexity" evidence="9">
    <location>
        <begin position="529"/>
        <end position="541"/>
    </location>
</feature>
<name>A0A0A1SLJ4_9HYPO</name>
<dbReference type="GO" id="GO:0016233">
    <property type="term" value="P:telomere capping"/>
    <property type="evidence" value="ECO:0007669"/>
    <property type="project" value="TreeGrafter"/>
</dbReference>
<dbReference type="InterPro" id="IPR011564">
    <property type="entry name" value="Telomer_end-bd_POT1/Cdc13"/>
</dbReference>
<dbReference type="SUPFAM" id="SSF50249">
    <property type="entry name" value="Nucleic acid-binding proteins"/>
    <property type="match status" value="2"/>
</dbReference>
<evidence type="ECO:0000256" key="2">
    <source>
        <dbReference type="ARBA" id="ARBA00004574"/>
    </source>
</evidence>
<dbReference type="Pfam" id="PF16686">
    <property type="entry name" value="POT1PC"/>
    <property type="match status" value="1"/>
</dbReference>
<organism evidence="11 12">
    <name type="scientific">[Torrubiella] hemipterigena</name>
    <dbReference type="NCBI Taxonomy" id="1531966"/>
    <lineage>
        <taxon>Eukaryota</taxon>
        <taxon>Fungi</taxon>
        <taxon>Dikarya</taxon>
        <taxon>Ascomycota</taxon>
        <taxon>Pezizomycotina</taxon>
        <taxon>Sordariomycetes</taxon>
        <taxon>Hypocreomycetidae</taxon>
        <taxon>Hypocreales</taxon>
        <taxon>Clavicipitaceae</taxon>
        <taxon>Clavicipitaceae incertae sedis</taxon>
        <taxon>'Torrubiella' clade</taxon>
    </lineage>
</organism>
<dbReference type="OrthoDB" id="2186770at2759"/>
<evidence type="ECO:0000256" key="1">
    <source>
        <dbReference type="ARBA" id="ARBA00004123"/>
    </source>
</evidence>
<proteinExistence type="inferred from homology"/>
<dbReference type="SMART" id="SM00976">
    <property type="entry name" value="Telo_bind"/>
    <property type="match status" value="1"/>
</dbReference>
<feature type="region of interest" description="Disordered" evidence="9">
    <location>
        <begin position="358"/>
        <end position="415"/>
    </location>
</feature>
<evidence type="ECO:0000259" key="10">
    <source>
        <dbReference type="SMART" id="SM00976"/>
    </source>
</evidence>
<dbReference type="Proteomes" id="UP000039046">
    <property type="component" value="Unassembled WGS sequence"/>
</dbReference>
<keyword evidence="12" id="KW-1185">Reference proteome</keyword>
<evidence type="ECO:0000256" key="8">
    <source>
        <dbReference type="ARBA" id="ARBA00023242"/>
    </source>
</evidence>
<evidence type="ECO:0000256" key="7">
    <source>
        <dbReference type="ARBA" id="ARBA00023125"/>
    </source>
</evidence>
<keyword evidence="8" id="KW-0539">Nucleus</keyword>
<feature type="domain" description="Telomeric single stranded DNA binding POT1/Cdc13" evidence="10">
    <location>
        <begin position="8"/>
        <end position="154"/>
    </location>
</feature>
<evidence type="ECO:0000256" key="6">
    <source>
        <dbReference type="ARBA" id="ARBA00022895"/>
    </source>
</evidence>
<dbReference type="InterPro" id="IPR028389">
    <property type="entry name" value="POT1"/>
</dbReference>
<feature type="region of interest" description="Disordered" evidence="9">
    <location>
        <begin position="511"/>
        <end position="541"/>
    </location>
</feature>
<keyword evidence="6" id="KW-0779">Telomere</keyword>
<keyword evidence="5" id="KW-0158">Chromosome</keyword>
<dbReference type="InterPro" id="IPR012340">
    <property type="entry name" value="NA-bd_OB-fold"/>
</dbReference>
<dbReference type="GO" id="GO:0098505">
    <property type="term" value="F:G-rich strand telomeric DNA binding"/>
    <property type="evidence" value="ECO:0007669"/>
    <property type="project" value="TreeGrafter"/>
</dbReference>
<dbReference type="HOGENOM" id="CLU_016663_0_0_1"/>
<feature type="region of interest" description="Disordered" evidence="9">
    <location>
        <begin position="623"/>
        <end position="644"/>
    </location>
</feature>
<dbReference type="STRING" id="1531966.A0A0A1SLJ4"/>
<evidence type="ECO:0000256" key="4">
    <source>
        <dbReference type="ARBA" id="ARBA00015253"/>
    </source>
</evidence>
<feature type="compositionally biased region" description="Low complexity" evidence="9">
    <location>
        <begin position="397"/>
        <end position="406"/>
    </location>
</feature>
<evidence type="ECO:0000256" key="3">
    <source>
        <dbReference type="ARBA" id="ARBA00008442"/>
    </source>
</evidence>
<dbReference type="Gene3D" id="2.40.50.140">
    <property type="entry name" value="Nucleic acid-binding proteins"/>
    <property type="match status" value="2"/>
</dbReference>
<dbReference type="GO" id="GO:0032210">
    <property type="term" value="P:regulation of telomere maintenance via telomerase"/>
    <property type="evidence" value="ECO:0007669"/>
    <property type="project" value="TreeGrafter"/>
</dbReference>
<dbReference type="AlphaFoldDB" id="A0A0A1SLJ4"/>
<keyword evidence="7" id="KW-0238">DNA-binding</keyword>
<gene>
    <name evidence="11" type="ORF">VHEMI01278</name>
</gene>
<reference evidence="11 12" key="1">
    <citation type="journal article" date="2015" name="Genome Announc.">
        <title>Draft Genome Sequence and Gene Annotation of the Entomopathogenic Fungus Verticillium hemipterigenum.</title>
        <authorList>
            <person name="Horn F."/>
            <person name="Habel A."/>
            <person name="Scharf D.H."/>
            <person name="Dworschak J."/>
            <person name="Brakhage A.A."/>
            <person name="Guthke R."/>
            <person name="Hertweck C."/>
            <person name="Linde J."/>
        </authorList>
    </citation>
    <scope>NUCLEOTIDE SEQUENCE [LARGE SCALE GENOMIC DNA]</scope>
</reference>
<dbReference type="GO" id="GO:0000783">
    <property type="term" value="C:nuclear telomere cap complex"/>
    <property type="evidence" value="ECO:0007669"/>
    <property type="project" value="TreeGrafter"/>
</dbReference>
<dbReference type="FunFam" id="2.40.50.140:FF:000303">
    <property type="entry name" value="Protection of telomeres protein 1"/>
    <property type="match status" value="1"/>
</dbReference>
<evidence type="ECO:0000313" key="11">
    <source>
        <dbReference type="EMBL" id="CEJ81133.1"/>
    </source>
</evidence>
<dbReference type="Pfam" id="PF02765">
    <property type="entry name" value="POT1"/>
    <property type="match status" value="1"/>
</dbReference>
<evidence type="ECO:0000313" key="12">
    <source>
        <dbReference type="Proteomes" id="UP000039046"/>
    </source>
</evidence>
<accession>A0A0A1SLJ4</accession>